<proteinExistence type="predicted"/>
<reference evidence="1 2" key="1">
    <citation type="submission" date="2023-03" db="EMBL/GenBank/DDBJ databases">
        <title>Draft genome sequence of type strain Streptomyces ferralitis JCM 14344.</title>
        <authorList>
            <person name="Klaysubun C."/>
            <person name="Duangmal K."/>
        </authorList>
    </citation>
    <scope>NUCLEOTIDE SEQUENCE [LARGE SCALE GENOMIC DNA]</scope>
    <source>
        <strain evidence="1 2">JCM 14344</strain>
    </source>
</reference>
<evidence type="ECO:0000313" key="2">
    <source>
        <dbReference type="Proteomes" id="UP001220022"/>
    </source>
</evidence>
<accession>A0ABT5YUF6</accession>
<dbReference type="Proteomes" id="UP001220022">
    <property type="component" value="Unassembled WGS sequence"/>
</dbReference>
<evidence type="ECO:0008006" key="3">
    <source>
        <dbReference type="Google" id="ProtNLM"/>
    </source>
</evidence>
<name>A0ABT5YUF6_9ACTN</name>
<protein>
    <recommendedName>
        <fullName evidence="3">Polymerase nucleotidyl transferase domain-containing protein</fullName>
    </recommendedName>
</protein>
<organism evidence="1 2">
    <name type="scientific">Streptantibioticus ferralitis</name>
    <dbReference type="NCBI Taxonomy" id="236510"/>
    <lineage>
        <taxon>Bacteria</taxon>
        <taxon>Bacillati</taxon>
        <taxon>Actinomycetota</taxon>
        <taxon>Actinomycetes</taxon>
        <taxon>Kitasatosporales</taxon>
        <taxon>Streptomycetaceae</taxon>
        <taxon>Streptantibioticus</taxon>
    </lineage>
</organism>
<keyword evidence="2" id="KW-1185">Reference proteome</keyword>
<gene>
    <name evidence="1" type="ORF">P2L57_04905</name>
</gene>
<dbReference type="InterPro" id="IPR043519">
    <property type="entry name" value="NT_sf"/>
</dbReference>
<dbReference type="RefSeq" id="WP_275808767.1">
    <property type="nucleotide sequence ID" value="NZ_BAAANM010000012.1"/>
</dbReference>
<dbReference type="EMBL" id="JARHTQ010000002">
    <property type="protein sequence ID" value="MDF2255093.1"/>
    <property type="molecule type" value="Genomic_DNA"/>
</dbReference>
<comment type="caution">
    <text evidence="1">The sequence shown here is derived from an EMBL/GenBank/DDBJ whole genome shotgun (WGS) entry which is preliminary data.</text>
</comment>
<evidence type="ECO:0000313" key="1">
    <source>
        <dbReference type="EMBL" id="MDF2255093.1"/>
    </source>
</evidence>
<dbReference type="Gene3D" id="3.30.460.10">
    <property type="entry name" value="Beta Polymerase, domain 2"/>
    <property type="match status" value="1"/>
</dbReference>
<sequence>MAYAFSGVSADEPGWAVLTEATAAYRTAFGDRLVAACALGSLAHGGFAPTVSDVDLALVLDGRSPDDQATIDRVRQNLCARGGALHQRLSVFWSSLAALRENRDDGRFPAIDRLDLAENVKILHGEDITAKLPRPDRAQLLKESARFALAKLATDRVVGAFHQPAMLLDALVPLTRVVLLPVRFLHTTATGRLAATDEAVDRYLADPQPVAAELIRTTMRWRHGDPVNTARATALLNARLIPLYLHYIDSQLAELRKAGSDLAADFLAWRERLDSSE</sequence>